<evidence type="ECO:0000313" key="2">
    <source>
        <dbReference type="Proteomes" id="UP001054945"/>
    </source>
</evidence>
<protein>
    <submittedName>
        <fullName evidence="1">Uncharacterized protein</fullName>
    </submittedName>
</protein>
<name>A0AAV4NPE5_CAEEX</name>
<evidence type="ECO:0000313" key="1">
    <source>
        <dbReference type="EMBL" id="GIX86785.1"/>
    </source>
</evidence>
<dbReference type="AlphaFoldDB" id="A0AAV4NPE5"/>
<keyword evidence="2" id="KW-1185">Reference proteome</keyword>
<comment type="caution">
    <text evidence="1">The sequence shown here is derived from an EMBL/GenBank/DDBJ whole genome shotgun (WGS) entry which is preliminary data.</text>
</comment>
<accession>A0AAV4NPE5</accession>
<organism evidence="1 2">
    <name type="scientific">Caerostris extrusa</name>
    <name type="common">Bark spider</name>
    <name type="synonym">Caerostris bankana</name>
    <dbReference type="NCBI Taxonomy" id="172846"/>
    <lineage>
        <taxon>Eukaryota</taxon>
        <taxon>Metazoa</taxon>
        <taxon>Ecdysozoa</taxon>
        <taxon>Arthropoda</taxon>
        <taxon>Chelicerata</taxon>
        <taxon>Arachnida</taxon>
        <taxon>Araneae</taxon>
        <taxon>Araneomorphae</taxon>
        <taxon>Entelegynae</taxon>
        <taxon>Araneoidea</taxon>
        <taxon>Araneidae</taxon>
        <taxon>Caerostris</taxon>
    </lineage>
</organism>
<proteinExistence type="predicted"/>
<dbReference type="Proteomes" id="UP001054945">
    <property type="component" value="Unassembled WGS sequence"/>
</dbReference>
<dbReference type="EMBL" id="BPLR01003617">
    <property type="protein sequence ID" value="GIX86785.1"/>
    <property type="molecule type" value="Genomic_DNA"/>
</dbReference>
<reference evidence="1 2" key="1">
    <citation type="submission" date="2021-06" db="EMBL/GenBank/DDBJ databases">
        <title>Caerostris extrusa draft genome.</title>
        <authorList>
            <person name="Kono N."/>
            <person name="Arakawa K."/>
        </authorList>
    </citation>
    <scope>NUCLEOTIDE SEQUENCE [LARGE SCALE GENOMIC DNA]</scope>
</reference>
<gene>
    <name evidence="1" type="ORF">CEXT_677961</name>
</gene>
<sequence>MLPGFFCKIKKFQDNPFLQAIQEPDDASREGVIIMISFVELFLSPNTIILNSGGCVPNRKTDVTEIFFEDKEVPGQPVAQLSYPRTR</sequence>